<accession>A0A8H8T0S0</accession>
<evidence type="ECO:0000256" key="1">
    <source>
        <dbReference type="SAM" id="MobiDB-lite"/>
    </source>
</evidence>
<dbReference type="SUPFAM" id="SSF52343">
    <property type="entry name" value="Ferredoxin reductase-like, C-terminal NADP-linked domain"/>
    <property type="match status" value="1"/>
</dbReference>
<keyword evidence="2" id="KW-0472">Membrane</keyword>
<dbReference type="SUPFAM" id="SSF63380">
    <property type="entry name" value="Riboflavin synthase domain-like"/>
    <property type="match status" value="1"/>
</dbReference>
<feature type="region of interest" description="Disordered" evidence="1">
    <location>
        <begin position="85"/>
        <end position="104"/>
    </location>
</feature>
<feature type="transmembrane region" description="Helical" evidence="2">
    <location>
        <begin position="248"/>
        <end position="272"/>
    </location>
</feature>
<dbReference type="GeneID" id="67032585"/>
<evidence type="ECO:0000313" key="3">
    <source>
        <dbReference type="EMBL" id="QRW23982.1"/>
    </source>
</evidence>
<feature type="transmembrane region" description="Helical" evidence="2">
    <location>
        <begin position="576"/>
        <end position="597"/>
    </location>
</feature>
<name>A0A8H8T0S0_9AGAM</name>
<gene>
    <name evidence="3" type="ORF">RhiXN_10306</name>
</gene>
<dbReference type="RefSeq" id="XP_043184219.1">
    <property type="nucleotide sequence ID" value="XM_043330122.1"/>
</dbReference>
<dbReference type="Proteomes" id="UP000650533">
    <property type="component" value="Chromosome 11"/>
</dbReference>
<sequence length="767" mass="84463">MTHISSSVSSGETTPPIHSCNSPSYELLKGALVLALQEPSPVHLSHRSMRRSNNPYLTTGHSSNASVASVASIASTATICSTTPIRSQEASWRPSDPEKASDANDNDLSQALAEDIAALEPIEHDYHRQQPFWLFSMIWAHQIWWVIAGVINIPFFYHVSKYSSSTARTNFIAQASLVNLTITVLVRNELLLAGLYWAFSKIPFRRFYAHRMLHSIGGLHVGCAFGTFIWIIFYSVEVGRSTSLNSTLDIALLVTSIILPVGITVIIFFALRPLRERFHNAWEYTHRYVGWTVIADLVVHLGLKAATLDTPEQLFYTSLPYLTLACIISIFYIWFTVRHAQISIRANRSVAVVTLPGAPTMRSGTFARISRDGFEWHAFSVAMTDFEKREFSLIVGRAGDWTTGLINDALDTRGPEKIYIRGVCPPGFMYMHRSYKKVVTVCTGAGIAPALPHIEQHTSDIMLIWIAKNHRKTYGEAVWNTVTSNLPANQVILHDTSLSGRPDIASLLEKAAIAHDAEAVFVVSNDAYTNLKVFPAISCFGARDEAGVIAGGSSYVIEERASYYTSYSHFTINFTIMRLALCTLLTFLGTALAAPHLNNKRTTNDNIVYITDVNTYCIIMPRSEHTDIGTSEFPGGMKTFCSPNGIFDANLQGKLPQDFWSNVEISTVPGVNGARRVQLTGCIRPELSTQLNPGDGGGQYDSSGGEGGLGNPRDSVCLGYNHYVELIEPAGQRACIRCCDDPADCPLTMDTLGCQTVIPGNYFDCAN</sequence>
<dbReference type="InterPro" id="IPR052979">
    <property type="entry name" value="Adenylate-forming_domain"/>
</dbReference>
<keyword evidence="2" id="KW-0812">Transmembrane</keyword>
<proteinExistence type="predicted"/>
<dbReference type="AlphaFoldDB" id="A0A8H8T0S0"/>
<dbReference type="InterPro" id="IPR017938">
    <property type="entry name" value="Riboflavin_synthase-like_b-brl"/>
</dbReference>
<feature type="transmembrane region" description="Helical" evidence="2">
    <location>
        <begin position="211"/>
        <end position="236"/>
    </location>
</feature>
<organism evidence="3 4">
    <name type="scientific">Rhizoctonia solani</name>
    <dbReference type="NCBI Taxonomy" id="456999"/>
    <lineage>
        <taxon>Eukaryota</taxon>
        <taxon>Fungi</taxon>
        <taxon>Dikarya</taxon>
        <taxon>Basidiomycota</taxon>
        <taxon>Agaricomycotina</taxon>
        <taxon>Agaricomycetes</taxon>
        <taxon>Cantharellales</taxon>
        <taxon>Ceratobasidiaceae</taxon>
        <taxon>Rhizoctonia</taxon>
    </lineage>
</organism>
<feature type="compositionally biased region" description="Gly residues" evidence="1">
    <location>
        <begin position="694"/>
        <end position="706"/>
    </location>
</feature>
<dbReference type="PANTHER" id="PTHR33927:SF1">
    <property type="entry name" value="TRANSMEMBRANE PROTEIN"/>
    <property type="match status" value="1"/>
</dbReference>
<feature type="transmembrane region" description="Helical" evidence="2">
    <location>
        <begin position="132"/>
        <end position="157"/>
    </location>
</feature>
<feature type="transmembrane region" description="Helical" evidence="2">
    <location>
        <begin position="284"/>
        <end position="303"/>
    </location>
</feature>
<dbReference type="EMBL" id="CP059668">
    <property type="protein sequence ID" value="QRW23982.1"/>
    <property type="molecule type" value="Genomic_DNA"/>
</dbReference>
<feature type="transmembrane region" description="Helical" evidence="2">
    <location>
        <begin position="177"/>
        <end position="199"/>
    </location>
</feature>
<evidence type="ECO:0000313" key="4">
    <source>
        <dbReference type="Proteomes" id="UP000650533"/>
    </source>
</evidence>
<dbReference type="PANTHER" id="PTHR33927">
    <property type="entry name" value="TRANSMEMBRANE PROTEIN"/>
    <property type="match status" value="1"/>
</dbReference>
<feature type="transmembrane region" description="Helical" evidence="2">
    <location>
        <begin position="315"/>
        <end position="335"/>
    </location>
</feature>
<dbReference type="InterPro" id="IPR039261">
    <property type="entry name" value="FNR_nucleotide-bd"/>
</dbReference>
<dbReference type="KEGG" id="rsx:RhiXN_10306"/>
<evidence type="ECO:0000256" key="2">
    <source>
        <dbReference type="SAM" id="Phobius"/>
    </source>
</evidence>
<feature type="region of interest" description="Disordered" evidence="1">
    <location>
        <begin position="686"/>
        <end position="706"/>
    </location>
</feature>
<reference evidence="3" key="1">
    <citation type="submission" date="2020-05" db="EMBL/GenBank/DDBJ databases">
        <title>Evolutionary and genomic comparisons of hybrid uninucleate and nonhybrid Rhizoctonia fungi.</title>
        <authorList>
            <person name="Li C."/>
            <person name="Chen X."/>
        </authorList>
    </citation>
    <scope>NUCLEOTIDE SEQUENCE</scope>
    <source>
        <strain evidence="3">AG-1 IA</strain>
    </source>
</reference>
<keyword evidence="2" id="KW-1133">Transmembrane helix</keyword>
<protein>
    <submittedName>
        <fullName evidence="3">Uncharacterized protein</fullName>
    </submittedName>
</protein>